<dbReference type="InterPro" id="IPR003593">
    <property type="entry name" value="AAA+_ATPase"/>
</dbReference>
<dbReference type="AlphaFoldDB" id="K6V686"/>
<gene>
    <name evidence="5" type="ORF">AUCHE_06_00150</name>
</gene>
<evidence type="ECO:0000256" key="3">
    <source>
        <dbReference type="ARBA" id="ARBA00022840"/>
    </source>
</evidence>
<dbReference type="Proteomes" id="UP000008495">
    <property type="component" value="Unassembled WGS sequence"/>
</dbReference>
<dbReference type="Pfam" id="PF00005">
    <property type="entry name" value="ABC_tran"/>
    <property type="match status" value="1"/>
</dbReference>
<keyword evidence="6" id="KW-1185">Reference proteome</keyword>
<dbReference type="SUPFAM" id="SSF52540">
    <property type="entry name" value="P-loop containing nucleoside triphosphate hydrolases"/>
    <property type="match status" value="1"/>
</dbReference>
<keyword evidence="1" id="KW-0813">Transport</keyword>
<dbReference type="STRING" id="100225.SAMN05421595_0247"/>
<evidence type="ECO:0000256" key="2">
    <source>
        <dbReference type="ARBA" id="ARBA00022741"/>
    </source>
</evidence>
<dbReference type="InterPro" id="IPR017911">
    <property type="entry name" value="MacB-like_ATP-bd"/>
</dbReference>
<dbReference type="Gene3D" id="3.40.50.300">
    <property type="entry name" value="P-loop containing nucleotide triphosphate hydrolases"/>
    <property type="match status" value="1"/>
</dbReference>
<dbReference type="InterPro" id="IPR017871">
    <property type="entry name" value="ABC_transporter-like_CS"/>
</dbReference>
<dbReference type="InterPro" id="IPR015854">
    <property type="entry name" value="ABC_transpr_LolD-like"/>
</dbReference>
<evidence type="ECO:0000313" key="6">
    <source>
        <dbReference type="Proteomes" id="UP000008495"/>
    </source>
</evidence>
<evidence type="ECO:0000313" key="5">
    <source>
        <dbReference type="EMBL" id="GAB77743.1"/>
    </source>
</evidence>
<dbReference type="eggNOG" id="COG1136">
    <property type="taxonomic scope" value="Bacteria"/>
</dbReference>
<reference evidence="5 6" key="1">
    <citation type="submission" date="2012-08" db="EMBL/GenBank/DDBJ databases">
        <title>Whole genome shotgun sequence of Austwickia chelonae NBRC 105200.</title>
        <authorList>
            <person name="Yoshida I."/>
            <person name="Hosoyama A."/>
            <person name="Tsuchikane K."/>
            <person name="Katsumata H."/>
            <person name="Ando Y."/>
            <person name="Ohji S."/>
            <person name="Hamada M."/>
            <person name="Tamura T."/>
            <person name="Yamazoe A."/>
            <person name="Yamazaki S."/>
            <person name="Fujita N."/>
        </authorList>
    </citation>
    <scope>NUCLEOTIDE SEQUENCE [LARGE SCALE GENOMIC DNA]</scope>
    <source>
        <strain evidence="5 6">NBRC 105200</strain>
    </source>
</reference>
<dbReference type="CDD" id="cd03255">
    <property type="entry name" value="ABC_MJ0796_LolCDE_FtsE"/>
    <property type="match status" value="1"/>
</dbReference>
<evidence type="ECO:0000259" key="4">
    <source>
        <dbReference type="PROSITE" id="PS50893"/>
    </source>
</evidence>
<dbReference type="PANTHER" id="PTHR24220:SF685">
    <property type="entry name" value="ABC TRANSPORTER RELATED"/>
    <property type="match status" value="1"/>
</dbReference>
<dbReference type="EMBL" id="BAGZ01000006">
    <property type="protein sequence ID" value="GAB77743.1"/>
    <property type="molecule type" value="Genomic_DNA"/>
</dbReference>
<evidence type="ECO:0000256" key="1">
    <source>
        <dbReference type="ARBA" id="ARBA00022448"/>
    </source>
</evidence>
<dbReference type="GO" id="GO:0005524">
    <property type="term" value="F:ATP binding"/>
    <property type="evidence" value="ECO:0007669"/>
    <property type="project" value="UniProtKB-KW"/>
</dbReference>
<dbReference type="SMART" id="SM00382">
    <property type="entry name" value="AAA"/>
    <property type="match status" value="1"/>
</dbReference>
<dbReference type="InterPro" id="IPR003439">
    <property type="entry name" value="ABC_transporter-like_ATP-bd"/>
</dbReference>
<keyword evidence="2" id="KW-0547">Nucleotide-binding</keyword>
<protein>
    <submittedName>
        <fullName evidence="5">Putative ABC transporter ATP-binding protein</fullName>
    </submittedName>
</protein>
<dbReference type="PANTHER" id="PTHR24220">
    <property type="entry name" value="IMPORT ATP-BINDING PROTEIN"/>
    <property type="match status" value="1"/>
</dbReference>
<proteinExistence type="predicted"/>
<accession>K6V686</accession>
<comment type="caution">
    <text evidence="5">The sequence shown here is derived from an EMBL/GenBank/DDBJ whole genome shotgun (WGS) entry which is preliminary data.</text>
</comment>
<feature type="domain" description="ABC transporter" evidence="4">
    <location>
        <begin position="7"/>
        <end position="234"/>
    </location>
</feature>
<dbReference type="GO" id="GO:0016887">
    <property type="term" value="F:ATP hydrolysis activity"/>
    <property type="evidence" value="ECO:0007669"/>
    <property type="project" value="InterPro"/>
</dbReference>
<name>K6V686_9MICO</name>
<dbReference type="GO" id="GO:0022857">
    <property type="term" value="F:transmembrane transporter activity"/>
    <property type="evidence" value="ECO:0007669"/>
    <property type="project" value="TreeGrafter"/>
</dbReference>
<dbReference type="RefSeq" id="WP_006502495.1">
    <property type="nucleotide sequence ID" value="NZ_BAGZ01000006.1"/>
</dbReference>
<dbReference type="GO" id="GO:0005886">
    <property type="term" value="C:plasma membrane"/>
    <property type="evidence" value="ECO:0007669"/>
    <property type="project" value="TreeGrafter"/>
</dbReference>
<dbReference type="PROSITE" id="PS00211">
    <property type="entry name" value="ABC_TRANSPORTER_1"/>
    <property type="match status" value="1"/>
</dbReference>
<dbReference type="InterPro" id="IPR027417">
    <property type="entry name" value="P-loop_NTPase"/>
</dbReference>
<sequence>MTRKPLLTARGLHHAYGPTIVLDHVDLDIHAGTSTALMGPSGSGKTTLLHALAGILAPTRGTVTYHGEGLDRQISSLGEEECTRLRRTDFGLVFQSGQLLDELTVLENVALPLWVEGARPREARGAAEQAIIRLGLDGMGSRHPGQLSGGQRQRVAIARALITSPRIYFADEPTGALDTATANEVMTILQNLQRETGAALVLVTHDPAMAERCERVIHVRDGALTSTHGQVCPV</sequence>
<keyword evidence="3 5" id="KW-0067">ATP-binding</keyword>
<organism evidence="5 6">
    <name type="scientific">Austwickia chelonae NBRC 105200</name>
    <dbReference type="NCBI Taxonomy" id="1184607"/>
    <lineage>
        <taxon>Bacteria</taxon>
        <taxon>Bacillati</taxon>
        <taxon>Actinomycetota</taxon>
        <taxon>Actinomycetes</taxon>
        <taxon>Micrococcales</taxon>
        <taxon>Dermatophilaceae</taxon>
        <taxon>Austwickia</taxon>
    </lineage>
</organism>
<dbReference type="PROSITE" id="PS50893">
    <property type="entry name" value="ABC_TRANSPORTER_2"/>
    <property type="match status" value="1"/>
</dbReference>